<dbReference type="STRING" id="351160.RRC285"/>
<dbReference type="GO" id="GO:0046873">
    <property type="term" value="F:metal ion transmembrane transporter activity"/>
    <property type="evidence" value="ECO:0007669"/>
    <property type="project" value="InterPro"/>
</dbReference>
<evidence type="ECO:0000313" key="2">
    <source>
        <dbReference type="EMBL" id="CAJ38019.1"/>
    </source>
</evidence>
<gene>
    <name evidence="2" type="ORF">RRC285</name>
</gene>
<evidence type="ECO:0000313" key="3">
    <source>
        <dbReference type="Proteomes" id="UP000000663"/>
    </source>
</evidence>
<dbReference type="InterPro" id="IPR045861">
    <property type="entry name" value="CorA_cytoplasmic_dom"/>
</dbReference>
<protein>
    <recommendedName>
        <fullName evidence="4">Magnesium transporter CorA</fullName>
    </recommendedName>
</protein>
<name>Q0W0S4_METAR</name>
<keyword evidence="1" id="KW-1133">Transmembrane helix</keyword>
<feature type="transmembrane region" description="Helical" evidence="1">
    <location>
        <begin position="362"/>
        <end position="386"/>
    </location>
</feature>
<evidence type="ECO:0000256" key="1">
    <source>
        <dbReference type="SAM" id="Phobius"/>
    </source>
</evidence>
<dbReference type="InterPro" id="IPR002523">
    <property type="entry name" value="MgTranspt_CorA/ZnTranspt_ZntB"/>
</dbReference>
<evidence type="ECO:0008006" key="4">
    <source>
        <dbReference type="Google" id="ProtNLM"/>
    </source>
</evidence>
<dbReference type="SUPFAM" id="SSF143865">
    <property type="entry name" value="CorA soluble domain-like"/>
    <property type="match status" value="1"/>
</dbReference>
<dbReference type="Proteomes" id="UP000000663">
    <property type="component" value="Chromosome"/>
</dbReference>
<keyword evidence="3" id="KW-1185">Reference proteome</keyword>
<accession>Q0W0S4</accession>
<dbReference type="Pfam" id="PF01544">
    <property type="entry name" value="CorA"/>
    <property type="match status" value="1"/>
</dbReference>
<organism evidence="2 3">
    <name type="scientific">Methanocella arvoryzae (strain DSM 22066 / NBRC 105507 / MRE50)</name>
    <dbReference type="NCBI Taxonomy" id="351160"/>
    <lineage>
        <taxon>Archaea</taxon>
        <taxon>Methanobacteriati</taxon>
        <taxon>Methanobacteriota</taxon>
        <taxon>Stenosarchaea group</taxon>
        <taxon>Methanomicrobia</taxon>
        <taxon>Methanocellales</taxon>
        <taxon>Methanocellaceae</taxon>
        <taxon>Methanocella</taxon>
    </lineage>
</organism>
<keyword evidence="1" id="KW-0812">Transmembrane</keyword>
<dbReference type="KEGG" id="rci:RRC285"/>
<dbReference type="eggNOG" id="arCOG02265">
    <property type="taxonomic scope" value="Archaea"/>
</dbReference>
<dbReference type="Gene3D" id="1.20.58.340">
    <property type="entry name" value="Magnesium transport protein CorA, transmembrane region"/>
    <property type="match status" value="1"/>
</dbReference>
<sequence>MYLYCVAAPWACRNTAKYLSDKDALIQSCEGEVFTGSQISQAVQVTAGRPKMPMSTCVLLHHDGQVERITEKSLEEYLSLIPSASVAWVDYTSLDLDRDLEKIMATMGFTQIPPTLLQSGFFSSYEDADTELGIRMPSVTVKDFDVKVRPLIILLRDNFIMTVHDQDIVRLIKLFRYAPTFMKKITAESKVDKITLILERIIDENNDRNFEYLREIEKHGDDISRRLIDEDYNKKLIAREIYEMKHILITYIDALWASKDVIENLRYGDADLLTDDDKLLGRIGILSDNINRHIELSEQMSNVLASGLEVMQSIYNNQLQQMNNRFALVTAYLTVLGTAFLVPNTIATIVSSLGWDMAGAEWYLPFLLGSTIVATLISIFWVWHVWNSKKDDDIVRK</sequence>
<dbReference type="EMBL" id="AM114193">
    <property type="protein sequence ID" value="CAJ38019.1"/>
    <property type="molecule type" value="Genomic_DNA"/>
</dbReference>
<keyword evidence="1" id="KW-0472">Membrane</keyword>
<proteinExistence type="predicted"/>
<reference evidence="2 3" key="1">
    <citation type="journal article" date="2006" name="Science">
        <title>Genome of rice cluster I archaea -- the key methane producers in the rice rhizosphere.</title>
        <authorList>
            <person name="Erkel C."/>
            <person name="Kube M."/>
            <person name="Reinhardt R."/>
            <person name="Liesack W."/>
        </authorList>
    </citation>
    <scope>NUCLEOTIDE SEQUENCE [LARGE SCALE GENOMIC DNA]</scope>
    <source>
        <strain evidence="3">DSM 22066 / NBRC 105507 / MRE50</strain>
    </source>
</reference>
<dbReference type="AlphaFoldDB" id="Q0W0S4"/>
<dbReference type="GO" id="GO:0016020">
    <property type="term" value="C:membrane"/>
    <property type="evidence" value="ECO:0007669"/>
    <property type="project" value="InterPro"/>
</dbReference>
<feature type="transmembrane region" description="Helical" evidence="1">
    <location>
        <begin position="326"/>
        <end position="350"/>
    </location>
</feature>